<protein>
    <submittedName>
        <fullName evidence="1">Capsule polysaccharide biosynthesis protein</fullName>
    </submittedName>
</protein>
<keyword evidence="2" id="KW-1185">Reference proteome</keyword>
<dbReference type="AlphaFoldDB" id="A0A1F8A9L0"/>
<evidence type="ECO:0000313" key="1">
    <source>
        <dbReference type="EMBL" id="OGM47978.1"/>
    </source>
</evidence>
<gene>
    <name evidence="1" type="ORF">ABOM_002728</name>
</gene>
<dbReference type="OrthoDB" id="409543at2759"/>
<evidence type="ECO:0000313" key="2">
    <source>
        <dbReference type="Proteomes" id="UP000179179"/>
    </source>
</evidence>
<dbReference type="Proteomes" id="UP000179179">
    <property type="component" value="Unassembled WGS sequence"/>
</dbReference>
<comment type="caution">
    <text evidence="1">The sequence shown here is derived from an EMBL/GenBank/DDBJ whole genome shotgun (WGS) entry which is preliminary data.</text>
</comment>
<accession>A0A1F8A9L0</accession>
<dbReference type="RefSeq" id="XP_022391695.1">
    <property type="nucleotide sequence ID" value="XM_022529858.1"/>
</dbReference>
<proteinExistence type="predicted"/>
<dbReference type="EMBL" id="LYCR01000019">
    <property type="protein sequence ID" value="OGM47978.1"/>
    <property type="molecule type" value="Genomic_DNA"/>
</dbReference>
<sequence>MHSRPILAHLPVYEPPSLNGKRPPFMYTQFADYLAQVFCLERPRHLVDPRTRWNGPKFFEKKVLLFECVTEAYWAQRLPDWNGRKQYELLNLPHGEDGVDNERAKEAETLVQGVLSLSSTMKVWHGLVTAGREHLAEIWDNPDHHDADIRPGTFAAYLREASETFEQTKELVPLKIPVIEKALLRAGITEVVR</sequence>
<dbReference type="GeneID" id="34446118"/>
<organism evidence="1 2">
    <name type="scientific">Aspergillus bombycis</name>
    <dbReference type="NCBI Taxonomy" id="109264"/>
    <lineage>
        <taxon>Eukaryota</taxon>
        <taxon>Fungi</taxon>
        <taxon>Dikarya</taxon>
        <taxon>Ascomycota</taxon>
        <taxon>Pezizomycotina</taxon>
        <taxon>Eurotiomycetes</taxon>
        <taxon>Eurotiomycetidae</taxon>
        <taxon>Eurotiales</taxon>
        <taxon>Aspergillaceae</taxon>
        <taxon>Aspergillus</taxon>
    </lineage>
</organism>
<reference evidence="1 2" key="1">
    <citation type="journal article" date="2016" name="Genome Biol. Evol.">
        <title>Draft genome sequence of an aflatoxigenic Aspergillus species, A. bombycis.</title>
        <authorList>
            <person name="Moore G.G."/>
            <person name="Mack B.M."/>
            <person name="Beltz S.B."/>
            <person name="Gilbert M.K."/>
        </authorList>
    </citation>
    <scope>NUCLEOTIDE SEQUENCE [LARGE SCALE GENOMIC DNA]</scope>
    <source>
        <strain evidence="2">NRRL 26010</strain>
    </source>
</reference>
<name>A0A1F8A9L0_9EURO</name>